<comment type="caution">
    <text evidence="7">The sequence shown here is derived from an EMBL/GenBank/DDBJ whole genome shotgun (WGS) entry which is preliminary data.</text>
</comment>
<evidence type="ECO:0000256" key="1">
    <source>
        <dbReference type="ARBA" id="ARBA00004401"/>
    </source>
</evidence>
<dbReference type="InterPro" id="IPR036950">
    <property type="entry name" value="PBP_transglycosylase"/>
</dbReference>
<evidence type="ECO:0000256" key="4">
    <source>
        <dbReference type="ARBA" id="ARBA00022968"/>
    </source>
</evidence>
<dbReference type="GO" id="GO:0009252">
    <property type="term" value="P:peptidoglycan biosynthetic process"/>
    <property type="evidence" value="ECO:0007669"/>
    <property type="project" value="UniProtKB-UniPathway"/>
</dbReference>
<feature type="domain" description="Glycosyl transferase family 51" evidence="6">
    <location>
        <begin position="55"/>
        <end position="220"/>
    </location>
</feature>
<dbReference type="GO" id="GO:0046677">
    <property type="term" value="P:response to antibiotic"/>
    <property type="evidence" value="ECO:0007669"/>
    <property type="project" value="UniProtKB-KW"/>
</dbReference>
<gene>
    <name evidence="7" type="ORF">GN277_27025</name>
</gene>
<evidence type="ECO:0000313" key="8">
    <source>
        <dbReference type="Proteomes" id="UP000460412"/>
    </source>
</evidence>
<comment type="subcellular location">
    <subcellularLocation>
        <location evidence="1">Cell membrane</location>
        <topology evidence="1">Single-pass type II membrane protein</topology>
    </subcellularLocation>
</comment>
<keyword evidence="3 7" id="KW-0808">Transferase</keyword>
<dbReference type="EMBL" id="WUQX01000001">
    <property type="protein sequence ID" value="MXP78855.1"/>
    <property type="molecule type" value="Genomic_DNA"/>
</dbReference>
<keyword evidence="4" id="KW-0812">Transmembrane</keyword>
<dbReference type="GO" id="GO:0005886">
    <property type="term" value="C:plasma membrane"/>
    <property type="evidence" value="ECO:0007669"/>
    <property type="project" value="UniProtKB-SubCell"/>
</dbReference>
<dbReference type="RefSeq" id="WP_159757255.1">
    <property type="nucleotide sequence ID" value="NZ_CASSPE010000012.1"/>
</dbReference>
<name>A0A7X3MM39_9FIRM</name>
<dbReference type="InterPro" id="IPR001264">
    <property type="entry name" value="Glyco_trans_51"/>
</dbReference>
<sequence length="235" mass="26429">MKKRHPVRKTICVLLILMLCAAMSVGIFYGVKGYQMYQDAISLSSIEDRVDKIRGEEDFTKYSEMTDFYINAVISVEDHRFREHKGIDLIALCRAFWADIRSMSFREGGSTITQQLAKNLLFTQDKNLERKAAEVFAVMEIEAEYSKEEIFELYVNTASFGSGYEGIYAASTGYFGKIPSELTDYEAVVLAGVPNAPSVYAPGVDEGLVSLRAQQVLRSMVRNEVITQAEMDGMM</sequence>
<dbReference type="InterPro" id="IPR023346">
    <property type="entry name" value="Lysozyme-like_dom_sf"/>
</dbReference>
<dbReference type="Pfam" id="PF00912">
    <property type="entry name" value="Transgly"/>
    <property type="match status" value="1"/>
</dbReference>
<evidence type="ECO:0000313" key="7">
    <source>
        <dbReference type="EMBL" id="MXP78855.1"/>
    </source>
</evidence>
<keyword evidence="8" id="KW-1185">Reference proteome</keyword>
<dbReference type="SUPFAM" id="SSF53955">
    <property type="entry name" value="Lysozyme-like"/>
    <property type="match status" value="1"/>
</dbReference>
<dbReference type="AlphaFoldDB" id="A0A7X3MM39"/>
<accession>A0A7X3MM39</accession>
<keyword evidence="5" id="KW-0046">Antibiotic resistance</keyword>
<organism evidence="7 8">
    <name type="scientific">Sporofaciens musculi</name>
    <dbReference type="NCBI Taxonomy" id="2681861"/>
    <lineage>
        <taxon>Bacteria</taxon>
        <taxon>Bacillati</taxon>
        <taxon>Bacillota</taxon>
        <taxon>Clostridia</taxon>
        <taxon>Lachnospirales</taxon>
        <taxon>Lachnospiraceae</taxon>
        <taxon>Sporofaciens</taxon>
    </lineage>
</organism>
<proteinExistence type="predicted"/>
<dbReference type="PANTHER" id="PTHR32282">
    <property type="entry name" value="BINDING PROTEIN TRANSPEPTIDASE, PUTATIVE-RELATED"/>
    <property type="match status" value="1"/>
</dbReference>
<dbReference type="Proteomes" id="UP000460412">
    <property type="component" value="Unassembled WGS sequence"/>
</dbReference>
<evidence type="ECO:0000256" key="3">
    <source>
        <dbReference type="ARBA" id="ARBA00022679"/>
    </source>
</evidence>
<evidence type="ECO:0000259" key="6">
    <source>
        <dbReference type="Pfam" id="PF00912"/>
    </source>
</evidence>
<protein>
    <recommendedName>
        <fullName evidence="2">Penicillin-binding protein 1A</fullName>
    </recommendedName>
</protein>
<dbReference type="PANTHER" id="PTHR32282:SF33">
    <property type="entry name" value="PEPTIDOGLYCAN GLYCOSYLTRANSFERASE"/>
    <property type="match status" value="1"/>
</dbReference>
<dbReference type="GO" id="GO:0008955">
    <property type="term" value="F:peptidoglycan glycosyltransferase activity"/>
    <property type="evidence" value="ECO:0007669"/>
    <property type="project" value="TreeGrafter"/>
</dbReference>
<keyword evidence="4" id="KW-0735">Signal-anchor</keyword>
<dbReference type="UniPathway" id="UPA00219"/>
<evidence type="ECO:0000256" key="2">
    <source>
        <dbReference type="ARBA" id="ARBA00018638"/>
    </source>
</evidence>
<reference evidence="7 8" key="1">
    <citation type="submission" date="2019-12" db="EMBL/GenBank/DDBJ databases">
        <title>Sporaefaciens musculi gen. nov., sp. nov., a novel bacterium isolated from the caecum of an obese mouse.</title>
        <authorList>
            <person name="Rasmussen T.S."/>
            <person name="Streidl T."/>
            <person name="Hitch T.C.A."/>
            <person name="Wortmann E."/>
            <person name="Deptula P."/>
            <person name="Hansen M."/>
            <person name="Nielsen D.S."/>
            <person name="Clavel T."/>
            <person name="Vogensen F.K."/>
        </authorList>
    </citation>
    <scope>NUCLEOTIDE SEQUENCE [LARGE SCALE GENOMIC DNA]</scope>
    <source>
        <strain evidence="7 8">WCA-9-b2</strain>
    </source>
</reference>
<evidence type="ECO:0000256" key="5">
    <source>
        <dbReference type="ARBA" id="ARBA00023251"/>
    </source>
</evidence>
<dbReference type="InterPro" id="IPR050396">
    <property type="entry name" value="Glycosyltr_51/Transpeptidase"/>
</dbReference>
<dbReference type="Gene3D" id="1.10.3810.10">
    <property type="entry name" value="Biosynthetic peptidoglycan transglycosylase-like"/>
    <property type="match status" value="1"/>
</dbReference>